<evidence type="ECO:0000256" key="5">
    <source>
        <dbReference type="ARBA" id="ARBA00022763"/>
    </source>
</evidence>
<comment type="cofactor">
    <cofactor evidence="1">
        <name>Mn(2+)</name>
        <dbReference type="ChEBI" id="CHEBI:29035"/>
    </cofactor>
</comment>
<dbReference type="Proteomes" id="UP000601597">
    <property type="component" value="Unassembled WGS sequence"/>
</dbReference>
<evidence type="ECO:0000313" key="10">
    <source>
        <dbReference type="EMBL" id="GGY61396.1"/>
    </source>
</evidence>
<evidence type="ECO:0000256" key="3">
    <source>
        <dbReference type="ARBA" id="ARBA00022722"/>
    </source>
</evidence>
<dbReference type="InterPro" id="IPR051547">
    <property type="entry name" value="TDP2-like"/>
</dbReference>
<organism evidence="10 11">
    <name type="scientific">Marinobacter zhanjiangensis</name>
    <dbReference type="NCBI Taxonomy" id="578215"/>
    <lineage>
        <taxon>Bacteria</taxon>
        <taxon>Pseudomonadati</taxon>
        <taxon>Pseudomonadota</taxon>
        <taxon>Gammaproteobacteria</taxon>
        <taxon>Pseudomonadales</taxon>
        <taxon>Marinobacteraceae</taxon>
        <taxon>Marinobacter</taxon>
    </lineage>
</organism>
<dbReference type="Pfam" id="PF03372">
    <property type="entry name" value="Exo_endo_phos"/>
    <property type="match status" value="1"/>
</dbReference>
<keyword evidence="5" id="KW-0227">DNA damage</keyword>
<gene>
    <name evidence="10" type="ORF">GCM10007071_05270</name>
</gene>
<evidence type="ECO:0000256" key="1">
    <source>
        <dbReference type="ARBA" id="ARBA00001936"/>
    </source>
</evidence>
<keyword evidence="3" id="KW-0540">Nuclease</keyword>
<evidence type="ECO:0000256" key="7">
    <source>
        <dbReference type="ARBA" id="ARBA00022842"/>
    </source>
</evidence>
<keyword evidence="8" id="KW-0234">DNA repair</keyword>
<dbReference type="PANTHER" id="PTHR15822">
    <property type="entry name" value="TRAF AND TNF RECEPTOR-ASSOCIATED PROTEIN"/>
    <property type="match status" value="1"/>
</dbReference>
<sequence>MATIVSFLTETGGHLALRILTLNTHKGFGHFNRKFLLPELREAVRAVAADVVFMQEVQGAHEKKAFRHARWPDAPHYEFLADSIWPHHAYGRNAVYPMGHHGNALMSKFLIIDYRNVDASITKAEKRGLLHCRIDKPDDSDKPLHAFCVHLGLLEKHRQTQLEQLCDLVSSIPESEPVVVAGDFNDWQGKARKVMASCGLTDVFEARWGGPPKTFPAIFPLFRLDRIYVRGVSEHEPIKLPNRPWAHLSDHAPLAAEITL</sequence>
<comment type="caution">
    <text evidence="10">The sequence shown here is derived from an EMBL/GenBank/DDBJ whole genome shotgun (WGS) entry which is preliminary data.</text>
</comment>
<evidence type="ECO:0000256" key="6">
    <source>
        <dbReference type="ARBA" id="ARBA00022801"/>
    </source>
</evidence>
<reference evidence="11" key="1">
    <citation type="journal article" date="2019" name="Int. J. Syst. Evol. Microbiol.">
        <title>The Global Catalogue of Microorganisms (GCM) 10K type strain sequencing project: providing services to taxonomists for standard genome sequencing and annotation.</title>
        <authorList>
            <consortium name="The Broad Institute Genomics Platform"/>
            <consortium name="The Broad Institute Genome Sequencing Center for Infectious Disease"/>
            <person name="Wu L."/>
            <person name="Ma J."/>
        </authorList>
    </citation>
    <scope>NUCLEOTIDE SEQUENCE [LARGE SCALE GENOMIC DNA]</scope>
    <source>
        <strain evidence="11">KCTC 22280</strain>
    </source>
</reference>
<comment type="cofactor">
    <cofactor evidence="2">
        <name>Mg(2+)</name>
        <dbReference type="ChEBI" id="CHEBI:18420"/>
    </cofactor>
</comment>
<dbReference type="RefSeq" id="WP_227712265.1">
    <property type="nucleotide sequence ID" value="NZ_BMXV01000001.1"/>
</dbReference>
<protein>
    <submittedName>
        <fullName evidence="10">EEP domain-containing protein</fullName>
    </submittedName>
</protein>
<dbReference type="InterPro" id="IPR005135">
    <property type="entry name" value="Endo/exonuclease/phosphatase"/>
</dbReference>
<proteinExistence type="predicted"/>
<dbReference type="PANTHER" id="PTHR15822:SF4">
    <property type="entry name" value="TYROSYL-DNA PHOSPHODIESTERASE 2"/>
    <property type="match status" value="1"/>
</dbReference>
<dbReference type="SUPFAM" id="SSF56219">
    <property type="entry name" value="DNase I-like"/>
    <property type="match status" value="1"/>
</dbReference>
<accession>A0ABQ3ANX0</accession>
<keyword evidence="6" id="KW-0378">Hydrolase</keyword>
<dbReference type="EMBL" id="BMXV01000001">
    <property type="protein sequence ID" value="GGY61396.1"/>
    <property type="molecule type" value="Genomic_DNA"/>
</dbReference>
<dbReference type="Gene3D" id="3.60.10.10">
    <property type="entry name" value="Endonuclease/exonuclease/phosphatase"/>
    <property type="match status" value="1"/>
</dbReference>
<feature type="domain" description="Endonuclease/exonuclease/phosphatase" evidence="9">
    <location>
        <begin position="40"/>
        <end position="251"/>
    </location>
</feature>
<dbReference type="InterPro" id="IPR036691">
    <property type="entry name" value="Endo/exonu/phosph_ase_sf"/>
</dbReference>
<evidence type="ECO:0000256" key="8">
    <source>
        <dbReference type="ARBA" id="ARBA00023204"/>
    </source>
</evidence>
<keyword evidence="4" id="KW-0479">Metal-binding</keyword>
<name>A0ABQ3ANX0_9GAMM</name>
<evidence type="ECO:0000256" key="4">
    <source>
        <dbReference type="ARBA" id="ARBA00022723"/>
    </source>
</evidence>
<evidence type="ECO:0000256" key="2">
    <source>
        <dbReference type="ARBA" id="ARBA00001946"/>
    </source>
</evidence>
<keyword evidence="7" id="KW-0460">Magnesium</keyword>
<keyword evidence="11" id="KW-1185">Reference proteome</keyword>
<evidence type="ECO:0000259" key="9">
    <source>
        <dbReference type="Pfam" id="PF03372"/>
    </source>
</evidence>
<evidence type="ECO:0000313" key="11">
    <source>
        <dbReference type="Proteomes" id="UP000601597"/>
    </source>
</evidence>